<name>A0A7J7GX53_CAMSI</name>
<proteinExistence type="predicted"/>
<dbReference type="InterPro" id="IPR036047">
    <property type="entry name" value="F-box-like_dom_sf"/>
</dbReference>
<dbReference type="SUPFAM" id="SSF81383">
    <property type="entry name" value="F-box domain"/>
    <property type="match status" value="1"/>
</dbReference>
<dbReference type="InterPro" id="IPR001810">
    <property type="entry name" value="F-box_dom"/>
</dbReference>
<dbReference type="EMBL" id="JACBKZ010000007">
    <property type="protein sequence ID" value="KAF5945230.1"/>
    <property type="molecule type" value="Genomic_DNA"/>
</dbReference>
<dbReference type="Proteomes" id="UP000593564">
    <property type="component" value="Unassembled WGS sequence"/>
</dbReference>
<comment type="caution">
    <text evidence="2">The sequence shown here is derived from an EMBL/GenBank/DDBJ whole genome shotgun (WGS) entry which is preliminary data.</text>
</comment>
<accession>A0A7J7GX53</accession>
<evidence type="ECO:0000313" key="3">
    <source>
        <dbReference type="Proteomes" id="UP000593564"/>
    </source>
</evidence>
<gene>
    <name evidence="2" type="ORF">HYC85_015458</name>
</gene>
<dbReference type="AlphaFoldDB" id="A0A7J7GX53"/>
<organism evidence="2 3">
    <name type="scientific">Camellia sinensis</name>
    <name type="common">Tea plant</name>
    <name type="synonym">Thea sinensis</name>
    <dbReference type="NCBI Taxonomy" id="4442"/>
    <lineage>
        <taxon>Eukaryota</taxon>
        <taxon>Viridiplantae</taxon>
        <taxon>Streptophyta</taxon>
        <taxon>Embryophyta</taxon>
        <taxon>Tracheophyta</taxon>
        <taxon>Spermatophyta</taxon>
        <taxon>Magnoliopsida</taxon>
        <taxon>eudicotyledons</taxon>
        <taxon>Gunneridae</taxon>
        <taxon>Pentapetalae</taxon>
        <taxon>asterids</taxon>
        <taxon>Ericales</taxon>
        <taxon>Theaceae</taxon>
        <taxon>Camellia</taxon>
    </lineage>
</organism>
<sequence>MRIANGYLVEGIPERSGDGFVRPWHSNRDVVDCFDYGRDRVDTSGSPEAVSKDILDLLPSDPFGMDISTTFTAITGWLEDLEVDYRGYGRNNGGNTCHIDGCTLEKGKGIALNQGGFGSLSIGQDALSFRNESTSSIGQQSHQGGFGSLPVGQDALSFGNESTSSIGQQSQEVAESCADGYGGAPHVALPFALSFLGVRDLLSVERVCRSLHSTVRSDPLLWRSTHIDQPLNERITDDVLLQLTSRAQAAKCSLAPMQLCVPGCIRLSIEGILNNLKAFKSKGSPGIKHLRIGGRYDVTNEHFEELKLLLNADIHIQQNDHKPHFYHRGNLYLLCDDDRAVDIEICPRCQKLRLVYDCPAEGCQVKVGDATQACRACRVCIPRCVQCGRCINDGEYEETFCLE</sequence>
<dbReference type="Pfam" id="PF12937">
    <property type="entry name" value="F-box-like"/>
    <property type="match status" value="1"/>
</dbReference>
<dbReference type="InterPro" id="IPR032675">
    <property type="entry name" value="LRR_dom_sf"/>
</dbReference>
<evidence type="ECO:0000313" key="2">
    <source>
        <dbReference type="EMBL" id="KAF5945230.1"/>
    </source>
</evidence>
<dbReference type="Gene3D" id="3.80.10.10">
    <property type="entry name" value="Ribonuclease Inhibitor"/>
    <property type="match status" value="1"/>
</dbReference>
<evidence type="ECO:0000259" key="1">
    <source>
        <dbReference type="Pfam" id="PF12937"/>
    </source>
</evidence>
<feature type="domain" description="F-box" evidence="1">
    <location>
        <begin position="193"/>
        <end position="226"/>
    </location>
</feature>
<keyword evidence="3" id="KW-1185">Reference proteome</keyword>
<protein>
    <recommendedName>
        <fullName evidence="1">F-box domain-containing protein</fullName>
    </recommendedName>
</protein>
<reference evidence="3" key="1">
    <citation type="journal article" date="2020" name="Nat. Commun.">
        <title>Genome assembly of wild tea tree DASZ reveals pedigree and selection history of tea varieties.</title>
        <authorList>
            <person name="Zhang W."/>
            <person name="Zhang Y."/>
            <person name="Qiu H."/>
            <person name="Guo Y."/>
            <person name="Wan H."/>
            <person name="Zhang X."/>
            <person name="Scossa F."/>
            <person name="Alseekh S."/>
            <person name="Zhang Q."/>
            <person name="Wang P."/>
            <person name="Xu L."/>
            <person name="Schmidt M.H."/>
            <person name="Jia X."/>
            <person name="Li D."/>
            <person name="Zhu A."/>
            <person name="Guo F."/>
            <person name="Chen W."/>
            <person name="Ni D."/>
            <person name="Usadel B."/>
            <person name="Fernie A.R."/>
            <person name="Wen W."/>
        </authorList>
    </citation>
    <scope>NUCLEOTIDE SEQUENCE [LARGE SCALE GENOMIC DNA]</scope>
    <source>
        <strain evidence="3">cv. G240</strain>
    </source>
</reference>
<reference evidence="2 3" key="2">
    <citation type="submission" date="2020-07" db="EMBL/GenBank/DDBJ databases">
        <title>Genome assembly of wild tea tree DASZ reveals pedigree and selection history of tea varieties.</title>
        <authorList>
            <person name="Zhang W."/>
        </authorList>
    </citation>
    <scope>NUCLEOTIDE SEQUENCE [LARGE SCALE GENOMIC DNA]</scope>
    <source>
        <strain evidence="3">cv. G240</strain>
        <tissue evidence="2">Leaf</tissue>
    </source>
</reference>